<dbReference type="Gene3D" id="1.25.40.20">
    <property type="entry name" value="Ankyrin repeat-containing domain"/>
    <property type="match status" value="1"/>
</dbReference>
<dbReference type="Proteomes" id="UP000507470">
    <property type="component" value="Unassembled WGS sequence"/>
</dbReference>
<name>A0A6J8AJR1_MYTCO</name>
<dbReference type="InterPro" id="IPR036770">
    <property type="entry name" value="Ankyrin_rpt-contain_sf"/>
</dbReference>
<keyword evidence="3" id="KW-1185">Reference proteome</keyword>
<evidence type="ECO:0000313" key="3">
    <source>
        <dbReference type="Proteomes" id="UP000507470"/>
    </source>
</evidence>
<evidence type="ECO:0000313" key="2">
    <source>
        <dbReference type="EMBL" id="CAC5368888.1"/>
    </source>
</evidence>
<dbReference type="EMBL" id="CACVKT020001503">
    <property type="protein sequence ID" value="CAC5368888.1"/>
    <property type="molecule type" value="Genomic_DNA"/>
</dbReference>
<proteinExistence type="predicted"/>
<reference evidence="2 3" key="1">
    <citation type="submission" date="2020-06" db="EMBL/GenBank/DDBJ databases">
        <authorList>
            <person name="Li R."/>
            <person name="Bekaert M."/>
        </authorList>
    </citation>
    <scope>NUCLEOTIDE SEQUENCE [LARGE SCALE GENOMIC DNA]</scope>
    <source>
        <strain evidence="3">wild</strain>
    </source>
</reference>
<dbReference type="InterPro" id="IPR002110">
    <property type="entry name" value="Ankyrin_rpt"/>
</dbReference>
<protein>
    <recommendedName>
        <fullName evidence="1">DZIP3-like HEPN domain-containing protein</fullName>
    </recommendedName>
</protein>
<sequence length="320" mass="36361">MATYSNKPRPTCSKENQNYVTLDKLLKEVAEPVVRKRFDLEIHPAVLQKTLNRESSKIKNISQINRKQWNILFQPRSKDFYYIFDGKTTMDLISDTLPVPIDKSPGADISRIKYYRNELAHCNGKISDIEFEQQWVEICQAIVRLCGESYKEICAQLRVTSLSSGKVYGMKNIHQEIIEDWKEIEIKMIETNAIKELIKVTKKSNFIAVIGPSGCGKSTSAHQQFHKFLSENPVCRDLCLSLSDTESSPSFITAARGYTDIIKVLLDIGMKVNVRDGFDLNPLADAAGGGCFETVKLLLENNGDIYKQHKHKHFLYSAFA</sequence>
<dbReference type="OrthoDB" id="6367890at2759"/>
<gene>
    <name evidence="2" type="ORF">MCOR_8289</name>
</gene>
<dbReference type="SUPFAM" id="SSF52540">
    <property type="entry name" value="P-loop containing nucleoside triphosphate hydrolases"/>
    <property type="match status" value="2"/>
</dbReference>
<dbReference type="SUPFAM" id="SSF48403">
    <property type="entry name" value="Ankyrin repeat"/>
    <property type="match status" value="1"/>
</dbReference>
<dbReference type="AlphaFoldDB" id="A0A6J8AJR1"/>
<dbReference type="InterPro" id="IPR027417">
    <property type="entry name" value="P-loop_NTPase"/>
</dbReference>
<dbReference type="InterPro" id="IPR041249">
    <property type="entry name" value="HEPN_DZIP3"/>
</dbReference>
<accession>A0A6J8AJR1</accession>
<evidence type="ECO:0000259" key="1">
    <source>
        <dbReference type="Pfam" id="PF18738"/>
    </source>
</evidence>
<dbReference type="Pfam" id="PF12796">
    <property type="entry name" value="Ank_2"/>
    <property type="match status" value="1"/>
</dbReference>
<dbReference type="Pfam" id="PF18738">
    <property type="entry name" value="HEPN_DZIP3"/>
    <property type="match status" value="1"/>
</dbReference>
<feature type="domain" description="DZIP3-like HEPN" evidence="1">
    <location>
        <begin position="45"/>
        <end position="159"/>
    </location>
</feature>
<organism evidence="2 3">
    <name type="scientific">Mytilus coruscus</name>
    <name type="common">Sea mussel</name>
    <dbReference type="NCBI Taxonomy" id="42192"/>
    <lineage>
        <taxon>Eukaryota</taxon>
        <taxon>Metazoa</taxon>
        <taxon>Spiralia</taxon>
        <taxon>Lophotrochozoa</taxon>
        <taxon>Mollusca</taxon>
        <taxon>Bivalvia</taxon>
        <taxon>Autobranchia</taxon>
        <taxon>Pteriomorphia</taxon>
        <taxon>Mytilida</taxon>
        <taxon>Mytiloidea</taxon>
        <taxon>Mytilidae</taxon>
        <taxon>Mytilinae</taxon>
        <taxon>Mytilus</taxon>
    </lineage>
</organism>